<dbReference type="AlphaFoldDB" id="A0A183DY05"/>
<accession>A0A183DY05</accession>
<reference evidence="1 2" key="2">
    <citation type="submission" date="2018-11" db="EMBL/GenBank/DDBJ databases">
        <authorList>
            <consortium name="Pathogen Informatics"/>
        </authorList>
    </citation>
    <scope>NUCLEOTIDE SEQUENCE [LARGE SCALE GENOMIC DNA]</scope>
</reference>
<organism evidence="3">
    <name type="scientific">Gongylonema pulchrum</name>
    <dbReference type="NCBI Taxonomy" id="637853"/>
    <lineage>
        <taxon>Eukaryota</taxon>
        <taxon>Metazoa</taxon>
        <taxon>Ecdysozoa</taxon>
        <taxon>Nematoda</taxon>
        <taxon>Chromadorea</taxon>
        <taxon>Rhabditida</taxon>
        <taxon>Spirurina</taxon>
        <taxon>Spiruromorpha</taxon>
        <taxon>Spiruroidea</taxon>
        <taxon>Gongylonematidae</taxon>
        <taxon>Gongylonema</taxon>
    </lineage>
</organism>
<keyword evidence="2" id="KW-1185">Reference proteome</keyword>
<dbReference type="OrthoDB" id="47276at2759"/>
<protein>
    <submittedName>
        <fullName evidence="1 3">Uncharacterized protein</fullName>
    </submittedName>
</protein>
<sequence>MVEIAEGNGEPEEMVELPQKKYYRQRAHANPMSDHDIEYPVSPDQ</sequence>
<dbReference type="Proteomes" id="UP000271098">
    <property type="component" value="Unassembled WGS sequence"/>
</dbReference>
<evidence type="ECO:0000313" key="3">
    <source>
        <dbReference type="WBParaSite" id="GPUH_0001361101-mRNA-1"/>
    </source>
</evidence>
<reference evidence="3" key="1">
    <citation type="submission" date="2016-06" db="UniProtKB">
        <authorList>
            <consortium name="WormBaseParasite"/>
        </authorList>
    </citation>
    <scope>IDENTIFICATION</scope>
</reference>
<name>A0A183DY05_9BILA</name>
<evidence type="ECO:0000313" key="2">
    <source>
        <dbReference type="Proteomes" id="UP000271098"/>
    </source>
</evidence>
<dbReference type="EMBL" id="UYRT01080368">
    <property type="protein sequence ID" value="VDN22611.1"/>
    <property type="molecule type" value="Genomic_DNA"/>
</dbReference>
<dbReference type="WBParaSite" id="GPUH_0001361101-mRNA-1">
    <property type="protein sequence ID" value="GPUH_0001361101-mRNA-1"/>
    <property type="gene ID" value="GPUH_0001361101"/>
</dbReference>
<evidence type="ECO:0000313" key="1">
    <source>
        <dbReference type="EMBL" id="VDN22611.1"/>
    </source>
</evidence>
<gene>
    <name evidence="1" type="ORF">GPUH_LOCUS13596</name>
</gene>
<proteinExistence type="predicted"/>